<evidence type="ECO:0000313" key="1">
    <source>
        <dbReference type="EMBL" id="GEO03273.1"/>
    </source>
</evidence>
<dbReference type="EMBL" id="BJYS01000004">
    <property type="protein sequence ID" value="GEO03273.1"/>
    <property type="molecule type" value="Genomic_DNA"/>
</dbReference>
<dbReference type="AlphaFoldDB" id="A0A512AUB3"/>
<dbReference type="InterPro" id="IPR009359">
    <property type="entry name" value="PaaB"/>
</dbReference>
<dbReference type="Pfam" id="PF06243">
    <property type="entry name" value="PaaB"/>
    <property type="match status" value="2"/>
</dbReference>
<dbReference type="Proteomes" id="UP000321532">
    <property type="component" value="Unassembled WGS sequence"/>
</dbReference>
<name>A0A512AUB3_9BACT</name>
<dbReference type="RefSeq" id="WP_146895412.1">
    <property type="nucleotide sequence ID" value="NZ_BJYS01000004.1"/>
</dbReference>
<gene>
    <name evidence="1" type="ORF">AAE02nite_09370</name>
</gene>
<organism evidence="1 2">
    <name type="scientific">Adhaeribacter aerolatus</name>
    <dbReference type="NCBI Taxonomy" id="670289"/>
    <lineage>
        <taxon>Bacteria</taxon>
        <taxon>Pseudomonadati</taxon>
        <taxon>Bacteroidota</taxon>
        <taxon>Cytophagia</taxon>
        <taxon>Cytophagales</taxon>
        <taxon>Hymenobacteraceae</taxon>
        <taxon>Adhaeribacter</taxon>
    </lineage>
</organism>
<protein>
    <recommendedName>
        <fullName evidence="3">Phenylacetic acid degradation protein</fullName>
    </recommendedName>
</protein>
<dbReference type="OrthoDB" id="8593533at2"/>
<evidence type="ECO:0008006" key="3">
    <source>
        <dbReference type="Google" id="ProtNLM"/>
    </source>
</evidence>
<proteinExistence type="predicted"/>
<comment type="caution">
    <text evidence="1">The sequence shown here is derived from an EMBL/GenBank/DDBJ whole genome shotgun (WGS) entry which is preliminary data.</text>
</comment>
<dbReference type="InterPro" id="IPR038693">
    <property type="entry name" value="PaaB_sf"/>
</dbReference>
<sequence>MMLTSLDPRVNRLQVPAEWPDLPVKNQLDQWATYEVFAQKRENTAYAYVGPVHAPDLEVAFLFAKEQYSRRVACFGLWVVKTQAIQHTPYVNDNELVWGMINIPAAIRPAEPQQPFEIFILKKRGKAHTHAGMVMASDYPAALAVAKEQFGDQAPCVNVWVMPAAQVFKSAEEDKDLWLTLSEKKYREPVAYKVLDKINAFKTRTISNP</sequence>
<accession>A0A512AUB3</accession>
<evidence type="ECO:0000313" key="2">
    <source>
        <dbReference type="Proteomes" id="UP000321532"/>
    </source>
</evidence>
<keyword evidence="2" id="KW-1185">Reference proteome</keyword>
<dbReference type="Gene3D" id="3.10.20.520">
    <property type="entry name" value="Phenylacetic acid degradation B"/>
    <property type="match status" value="2"/>
</dbReference>
<reference evidence="1 2" key="1">
    <citation type="submission" date="2019-07" db="EMBL/GenBank/DDBJ databases">
        <title>Whole genome shotgun sequence of Adhaeribacter aerolatus NBRC 106133.</title>
        <authorList>
            <person name="Hosoyama A."/>
            <person name="Uohara A."/>
            <person name="Ohji S."/>
            <person name="Ichikawa N."/>
        </authorList>
    </citation>
    <scope>NUCLEOTIDE SEQUENCE [LARGE SCALE GENOMIC DNA]</scope>
    <source>
        <strain evidence="1 2">NBRC 106133</strain>
    </source>
</reference>